<name>A0A8D8R0V4_9HEMI</name>
<dbReference type="EMBL" id="HBUF01121220">
    <property type="protein sequence ID" value="CAG6642175.1"/>
    <property type="molecule type" value="Transcribed_RNA"/>
</dbReference>
<dbReference type="EMBL" id="HBUF01546329">
    <property type="protein sequence ID" value="CAG6757117.1"/>
    <property type="molecule type" value="Transcribed_RNA"/>
</dbReference>
<dbReference type="EMBL" id="HBUF01546324">
    <property type="protein sequence ID" value="CAG6757091.1"/>
    <property type="molecule type" value="Transcribed_RNA"/>
</dbReference>
<dbReference type="EMBL" id="HBUF01325966">
    <property type="protein sequence ID" value="CAG6695883.1"/>
    <property type="molecule type" value="Transcribed_RNA"/>
</dbReference>
<sequence length="132" mass="13539">MLFSLSSLLGVFVADPLPRVRNIIASTLFFLACLSSSSFLSLISISILCFSASSFAFLSSSSLSSFCFSSSSFLFRSSSSLCCASCIACDNLASSAFFASSISLNDSSSSFFCSSSSLLSASSSASLAASCA</sequence>
<dbReference type="EMBL" id="HBUF01325973">
    <property type="protein sequence ID" value="CAG6695904.1"/>
    <property type="molecule type" value="Transcribed_RNA"/>
</dbReference>
<dbReference type="EMBL" id="HBUF01346108">
    <property type="protein sequence ID" value="CAG6709493.1"/>
    <property type="molecule type" value="Transcribed_RNA"/>
</dbReference>
<protein>
    <submittedName>
        <fullName evidence="1">Uncharacterized protein</fullName>
    </submittedName>
</protein>
<dbReference type="EMBL" id="HBUF01546322">
    <property type="protein sequence ID" value="CAG6757082.1"/>
    <property type="molecule type" value="Transcribed_RNA"/>
</dbReference>
<dbReference type="AlphaFoldDB" id="A0A8D8R0V4"/>
<dbReference type="EMBL" id="HBUF01346113">
    <property type="protein sequence ID" value="CAG6709500.1"/>
    <property type="molecule type" value="Transcribed_RNA"/>
</dbReference>
<proteinExistence type="predicted"/>
<dbReference type="EMBL" id="HBUF01546323">
    <property type="protein sequence ID" value="CAG6757087.1"/>
    <property type="molecule type" value="Transcribed_RNA"/>
</dbReference>
<dbReference type="EMBL" id="HBUF01346110">
    <property type="protein sequence ID" value="CAG6709496.1"/>
    <property type="molecule type" value="Transcribed_RNA"/>
</dbReference>
<dbReference type="EMBL" id="HBUF01325964">
    <property type="protein sequence ID" value="CAG6695877.1"/>
    <property type="molecule type" value="Transcribed_RNA"/>
</dbReference>
<reference evidence="1" key="1">
    <citation type="submission" date="2021-05" db="EMBL/GenBank/DDBJ databases">
        <authorList>
            <person name="Alioto T."/>
            <person name="Alioto T."/>
            <person name="Gomez Garrido J."/>
        </authorList>
    </citation>
    <scope>NUCLEOTIDE SEQUENCE</scope>
</reference>
<dbReference type="EMBL" id="HBUF01346109">
    <property type="protein sequence ID" value="CAG6709495.1"/>
    <property type="molecule type" value="Transcribed_RNA"/>
</dbReference>
<dbReference type="EMBL" id="HBUF01346111">
    <property type="protein sequence ID" value="CAG6709497.1"/>
    <property type="molecule type" value="Transcribed_RNA"/>
</dbReference>
<dbReference type="EMBL" id="HBUF01346112">
    <property type="protein sequence ID" value="CAG6709498.1"/>
    <property type="molecule type" value="Transcribed_RNA"/>
</dbReference>
<dbReference type="EMBL" id="HBUF01546325">
    <property type="protein sequence ID" value="CAG6757096.1"/>
    <property type="molecule type" value="Transcribed_RNA"/>
</dbReference>
<dbReference type="EMBL" id="HBUF01546321">
    <property type="protein sequence ID" value="CAG6757077.1"/>
    <property type="molecule type" value="Transcribed_RNA"/>
</dbReference>
<dbReference type="EMBL" id="HBUF01325967">
    <property type="protein sequence ID" value="CAG6695886.1"/>
    <property type="molecule type" value="Transcribed_RNA"/>
</dbReference>
<dbReference type="EMBL" id="HBUF01121218">
    <property type="protein sequence ID" value="CAG6642172.1"/>
    <property type="molecule type" value="Transcribed_RNA"/>
</dbReference>
<dbReference type="EMBL" id="HBUF01325965">
    <property type="protein sequence ID" value="CAG6695880.1"/>
    <property type="molecule type" value="Transcribed_RNA"/>
</dbReference>
<dbReference type="EMBL" id="HBUF01325968">
    <property type="protein sequence ID" value="CAG6695889.1"/>
    <property type="molecule type" value="Transcribed_RNA"/>
</dbReference>
<evidence type="ECO:0000313" key="1">
    <source>
        <dbReference type="EMBL" id="CAG6642174.1"/>
    </source>
</evidence>
<dbReference type="EMBL" id="HBUF01121217">
    <property type="protein sequence ID" value="CAG6642171.1"/>
    <property type="molecule type" value="Transcribed_RNA"/>
</dbReference>
<dbReference type="EMBL" id="HBUF01121219">
    <property type="protein sequence ID" value="CAG6642174.1"/>
    <property type="molecule type" value="Transcribed_RNA"/>
</dbReference>
<dbReference type="EMBL" id="HBUF01546327">
    <property type="protein sequence ID" value="CAG6757107.1"/>
    <property type="molecule type" value="Transcribed_RNA"/>
</dbReference>
<dbReference type="EMBL" id="HBUF01325969">
    <property type="protein sequence ID" value="CAG6695892.1"/>
    <property type="molecule type" value="Transcribed_RNA"/>
</dbReference>
<dbReference type="EMBL" id="HBUF01325975">
    <property type="protein sequence ID" value="CAG6695910.1"/>
    <property type="molecule type" value="Transcribed_RNA"/>
</dbReference>
<accession>A0A8D8R0V4</accession>
<dbReference type="EMBL" id="HBUF01546328">
    <property type="protein sequence ID" value="CAG6757113.1"/>
    <property type="molecule type" value="Transcribed_RNA"/>
</dbReference>
<dbReference type="EMBL" id="HBUF01325963">
    <property type="protein sequence ID" value="CAG6695874.1"/>
    <property type="molecule type" value="Transcribed_RNA"/>
</dbReference>
<dbReference type="EMBL" id="HBUF01325974">
    <property type="protein sequence ID" value="CAG6695907.1"/>
    <property type="molecule type" value="Transcribed_RNA"/>
</dbReference>
<dbReference type="EMBL" id="HBUF01546326">
    <property type="protein sequence ID" value="CAG6757101.1"/>
    <property type="molecule type" value="Transcribed_RNA"/>
</dbReference>
<dbReference type="EMBL" id="HBUF01325972">
    <property type="protein sequence ID" value="CAG6695901.1"/>
    <property type="molecule type" value="Transcribed_RNA"/>
</dbReference>
<dbReference type="EMBL" id="HBUF01325970">
    <property type="protein sequence ID" value="CAG6695895.1"/>
    <property type="molecule type" value="Transcribed_RNA"/>
</dbReference>
<dbReference type="EMBL" id="HBUF01325971">
    <property type="protein sequence ID" value="CAG6695898.1"/>
    <property type="molecule type" value="Transcribed_RNA"/>
</dbReference>
<organism evidence="1">
    <name type="scientific">Cacopsylla melanoneura</name>
    <dbReference type="NCBI Taxonomy" id="428564"/>
    <lineage>
        <taxon>Eukaryota</taxon>
        <taxon>Metazoa</taxon>
        <taxon>Ecdysozoa</taxon>
        <taxon>Arthropoda</taxon>
        <taxon>Hexapoda</taxon>
        <taxon>Insecta</taxon>
        <taxon>Pterygota</taxon>
        <taxon>Neoptera</taxon>
        <taxon>Paraneoptera</taxon>
        <taxon>Hemiptera</taxon>
        <taxon>Sternorrhyncha</taxon>
        <taxon>Psylloidea</taxon>
        <taxon>Psyllidae</taxon>
        <taxon>Psyllinae</taxon>
        <taxon>Cacopsylla</taxon>
    </lineage>
</organism>
<dbReference type="EMBL" id="HBUF01546320">
    <property type="protein sequence ID" value="CAG6757073.1"/>
    <property type="molecule type" value="Transcribed_RNA"/>
</dbReference>